<dbReference type="Pfam" id="PF01476">
    <property type="entry name" value="LysM"/>
    <property type="match status" value="1"/>
</dbReference>
<dbReference type="SMART" id="SM00257">
    <property type="entry name" value="LysM"/>
    <property type="match status" value="1"/>
</dbReference>
<name>A0ABW8RF77_9BACI</name>
<dbReference type="InterPro" id="IPR018392">
    <property type="entry name" value="LysM"/>
</dbReference>
<dbReference type="Proteomes" id="UP001623041">
    <property type="component" value="Unassembled WGS sequence"/>
</dbReference>
<evidence type="ECO:0000313" key="4">
    <source>
        <dbReference type="Proteomes" id="UP001623041"/>
    </source>
</evidence>
<dbReference type="PROSITE" id="PS50943">
    <property type="entry name" value="HTH_CROC1"/>
    <property type="match status" value="1"/>
</dbReference>
<dbReference type="RefSeq" id="WP_406579987.1">
    <property type="nucleotide sequence ID" value="NZ_JBJHQH010000004.1"/>
</dbReference>
<proteinExistence type="predicted"/>
<keyword evidence="4" id="KW-1185">Reference proteome</keyword>
<dbReference type="EMBL" id="JBJHQH010000004">
    <property type="protein sequence ID" value="MFK9091317.1"/>
    <property type="molecule type" value="Genomic_DNA"/>
</dbReference>
<dbReference type="PROSITE" id="PS51782">
    <property type="entry name" value="LYSM"/>
    <property type="match status" value="1"/>
</dbReference>
<sequence length="589" mass="62334">MKIHIVQKGDTLWKIAKKYGVNFEELKKMNSQLSNPDMIMPGMKIKVPTTGGTIKKEAPTGAHKPEKTINLGTKKEMPIAEHPFAKEKPIPAPIKEMPKKEMPLKEIPKKEIPIKEVPIKEVPIKEQPILKEAPKVPYTPKMPLQVVPEIDINNYYMSNMTNMQPNLPPKPANILPEVKEVPKKEIPIPAPLPIQEAPCEDYCVPITPVMPGPGFCPPFGGGFPVSPMMPYPPVQGMAMAPPQGMPMMPPQGMIHGTPGVAPTVAGASVMPGQFYHDESSSFMPQMPVVNPAYNPGAMMGAQNPAFQQQMMDPAAYGQMPGGYGQMPAGYGEMPTGYGQMPGGYGQMPAGYGEMPAGYGQMPGGYGQMPAGYGQMPTGYDQMPGGYGQMPAGYGQMPTGYDQMPTGYGEMPAGYGQMPTGYPAARGFPAQNPAEFGQSAPDMSGTMYGTPGVGSPYGTGGSPYGYPQMGGPVPQAMGVHGFESSDLAAPAAYGQMPFMQSLPPQDLPVGTGAMGGDCGCGPAPSMGTMQPAGTAPNAIPNNFVPPTPPIYSAPYTGPVNVAQPPYMNPYGMGPVGTNPYGMPGYRDESN</sequence>
<dbReference type="InterPro" id="IPR036779">
    <property type="entry name" value="LysM_dom_sf"/>
</dbReference>
<dbReference type="InterPro" id="IPR001387">
    <property type="entry name" value="Cro/C1-type_HTH"/>
</dbReference>
<comment type="caution">
    <text evidence="3">The sequence shown here is derived from an EMBL/GenBank/DDBJ whole genome shotgun (WGS) entry which is preliminary data.</text>
</comment>
<evidence type="ECO:0000259" key="2">
    <source>
        <dbReference type="PROSITE" id="PS51782"/>
    </source>
</evidence>
<evidence type="ECO:0000313" key="3">
    <source>
        <dbReference type="EMBL" id="MFK9091317.1"/>
    </source>
</evidence>
<reference evidence="3 4" key="1">
    <citation type="submission" date="2024-11" db="EMBL/GenBank/DDBJ databases">
        <authorList>
            <person name="Lucas J.A."/>
        </authorList>
    </citation>
    <scope>NUCLEOTIDE SEQUENCE [LARGE SCALE GENOMIC DNA]</scope>
    <source>
        <strain evidence="3 4">Z 5.4</strain>
    </source>
</reference>
<dbReference type="NCBIfam" id="TIGR02899">
    <property type="entry name" value="spore_safA"/>
    <property type="match status" value="1"/>
</dbReference>
<dbReference type="CDD" id="cd00118">
    <property type="entry name" value="LysM"/>
    <property type="match status" value="1"/>
</dbReference>
<feature type="domain" description="HTH cro/C1-type" evidence="1">
    <location>
        <begin position="10"/>
        <end position="26"/>
    </location>
</feature>
<dbReference type="InterPro" id="IPR011049">
    <property type="entry name" value="Serralysin-like_metalloprot_C"/>
</dbReference>
<dbReference type="SUPFAM" id="SSF54106">
    <property type="entry name" value="LysM domain"/>
    <property type="match status" value="1"/>
</dbReference>
<organism evidence="3 4">
    <name type="scientific">Bacillus salipaludis</name>
    <dbReference type="NCBI Taxonomy" id="2547811"/>
    <lineage>
        <taxon>Bacteria</taxon>
        <taxon>Bacillati</taxon>
        <taxon>Bacillota</taxon>
        <taxon>Bacilli</taxon>
        <taxon>Bacillales</taxon>
        <taxon>Bacillaceae</taxon>
        <taxon>Bacillus</taxon>
    </lineage>
</organism>
<protein>
    <submittedName>
        <fullName evidence="3">SafA/ExsA family spore coat assembly protein</fullName>
    </submittedName>
</protein>
<gene>
    <name evidence="3" type="primary">safA</name>
    <name evidence="3" type="ORF">ACJEBI_07465</name>
</gene>
<feature type="domain" description="LysM" evidence="2">
    <location>
        <begin position="2"/>
        <end position="47"/>
    </location>
</feature>
<accession>A0ABW8RF77</accession>
<dbReference type="Gene3D" id="3.10.350.10">
    <property type="entry name" value="LysM domain"/>
    <property type="match status" value="1"/>
</dbReference>
<dbReference type="InterPro" id="IPR014248">
    <property type="entry name" value="Spore_coat_assembly_SafA"/>
</dbReference>
<evidence type="ECO:0000259" key="1">
    <source>
        <dbReference type="PROSITE" id="PS50943"/>
    </source>
</evidence>
<dbReference type="SUPFAM" id="SSF101967">
    <property type="entry name" value="Adhesin YadA, collagen-binding domain"/>
    <property type="match status" value="1"/>
</dbReference>